<keyword evidence="1" id="KW-1133">Transmembrane helix</keyword>
<protein>
    <submittedName>
        <fullName evidence="2">Uncharacterized protein</fullName>
    </submittedName>
</protein>
<feature type="transmembrane region" description="Helical" evidence="1">
    <location>
        <begin position="6"/>
        <end position="26"/>
    </location>
</feature>
<evidence type="ECO:0000313" key="2">
    <source>
        <dbReference type="EMBL" id="OGI93909.1"/>
    </source>
</evidence>
<dbReference type="AlphaFoldDB" id="A0A1F6XI74"/>
<gene>
    <name evidence="2" type="ORF">A3A03_01915</name>
</gene>
<keyword evidence="1" id="KW-0472">Membrane</keyword>
<dbReference type="STRING" id="1801773.A3A03_01915"/>
<accession>A0A1F6XI74</accession>
<evidence type="ECO:0000313" key="3">
    <source>
        <dbReference type="Proteomes" id="UP000176629"/>
    </source>
</evidence>
<organism evidence="2 3">
    <name type="scientific">Candidatus Nomurabacteria bacterium RIFCSPLOWO2_01_FULL_40_18</name>
    <dbReference type="NCBI Taxonomy" id="1801773"/>
    <lineage>
        <taxon>Bacteria</taxon>
        <taxon>Candidatus Nomuraibacteriota</taxon>
    </lineage>
</organism>
<keyword evidence="1" id="KW-0812">Transmembrane</keyword>
<name>A0A1F6XI74_9BACT</name>
<sequence length="210" mass="23406">MFLGNFIIGIGFVLIPLVFGIFGFIFSKEKKLRQAIFSLIISLVIMLLSFWITNTLVQIQVKKDTEAGIQARQEADKNRDFPISQESQYLPPLDNRRAITIANQLTNSNIVTIRSPFTVRAYVRDDAVPSGGEMQASVSGYIPESRSGLTDFKEFATGKLFPTQNRSADGRMIFEGTILLKDVFGATSGYLYVIGKDGVKDGIEITFKQF</sequence>
<dbReference type="EMBL" id="MFUX01000036">
    <property type="protein sequence ID" value="OGI93909.1"/>
    <property type="molecule type" value="Genomic_DNA"/>
</dbReference>
<feature type="transmembrane region" description="Helical" evidence="1">
    <location>
        <begin position="35"/>
        <end position="53"/>
    </location>
</feature>
<dbReference type="Proteomes" id="UP000176629">
    <property type="component" value="Unassembled WGS sequence"/>
</dbReference>
<comment type="caution">
    <text evidence="2">The sequence shown here is derived from an EMBL/GenBank/DDBJ whole genome shotgun (WGS) entry which is preliminary data.</text>
</comment>
<evidence type="ECO:0000256" key="1">
    <source>
        <dbReference type="SAM" id="Phobius"/>
    </source>
</evidence>
<reference evidence="2 3" key="1">
    <citation type="journal article" date="2016" name="Nat. Commun.">
        <title>Thousands of microbial genomes shed light on interconnected biogeochemical processes in an aquifer system.</title>
        <authorList>
            <person name="Anantharaman K."/>
            <person name="Brown C.T."/>
            <person name="Hug L.A."/>
            <person name="Sharon I."/>
            <person name="Castelle C.J."/>
            <person name="Probst A.J."/>
            <person name="Thomas B.C."/>
            <person name="Singh A."/>
            <person name="Wilkins M.J."/>
            <person name="Karaoz U."/>
            <person name="Brodie E.L."/>
            <person name="Williams K.H."/>
            <person name="Hubbard S.S."/>
            <person name="Banfield J.F."/>
        </authorList>
    </citation>
    <scope>NUCLEOTIDE SEQUENCE [LARGE SCALE GENOMIC DNA]</scope>
</reference>
<proteinExistence type="predicted"/>